<dbReference type="Proteomes" id="UP000001861">
    <property type="component" value="Unassembled WGS sequence"/>
</dbReference>
<dbReference type="CDD" id="cd14232">
    <property type="entry name" value="GAT_LSB5"/>
    <property type="match status" value="1"/>
</dbReference>
<protein>
    <recommendedName>
        <fullName evidence="2">VHS domain-containing protein</fullName>
    </recommendedName>
</protein>
<dbReference type="GeneID" id="6005547"/>
<evidence type="ECO:0000256" key="1">
    <source>
        <dbReference type="SAM" id="MobiDB-lite"/>
    </source>
</evidence>
<feature type="compositionally biased region" description="Polar residues" evidence="1">
    <location>
        <begin position="340"/>
        <end position="356"/>
    </location>
</feature>
<sequence>MSSFSFKQAFGREKPHSSITDWVEILTGPNIAEEAYDGIPELVESINLQASGPAEAARALRKKLKHGQPHQQYRALVLLKALVENSGAKFHSAVTSDGQLTDTLRLVASDPIGDKRVKKKLALVLGAWREQYQDDPSMAYFANLYKQCRISERLKQADMYSLLGAPPLEEDKRKMEKAKLKEEKRAAKERARAEEEERARAAQKPRTRRVPFDFERDKPKVLESIVEASQASSNLMNAITLVNLEKESLEENIRVQECLAKAKQARKTVMRYTQLVENEELIGTLIESTERVNNAIDTYEQLIAAGNAGDAETTDSIASKLAATNLSNEEDSDQELHFSASKSRSTDYSPPHQSRQVHPDLEDLQFGALGSASSHLPPPLQPSRPGNRLDANDDDNEYNRRGSLSDFSDYESSDEETHKARAGPSTSRKAYVTVSDDDDIVSRFTPPSRSTPSKVEEEDPFADPFADDLATRR</sequence>
<dbReference type="SUPFAM" id="SSF48464">
    <property type="entry name" value="ENTH/VHS domain"/>
    <property type="match status" value="1"/>
</dbReference>
<dbReference type="SMART" id="SM00288">
    <property type="entry name" value="VHS"/>
    <property type="match status" value="1"/>
</dbReference>
<feature type="region of interest" description="Disordered" evidence="1">
    <location>
        <begin position="181"/>
        <end position="208"/>
    </location>
</feature>
<dbReference type="PROSITE" id="PS50179">
    <property type="entry name" value="VHS"/>
    <property type="match status" value="1"/>
</dbReference>
<name>A8N2E8_COPC7</name>
<dbReference type="GO" id="GO:0035091">
    <property type="term" value="F:phosphatidylinositol binding"/>
    <property type="evidence" value="ECO:0007669"/>
    <property type="project" value="InterPro"/>
</dbReference>
<dbReference type="OMA" id="YGSVHRQ"/>
<dbReference type="GO" id="GO:0007034">
    <property type="term" value="P:vacuolar transport"/>
    <property type="evidence" value="ECO:0007669"/>
    <property type="project" value="UniProtKB-ARBA"/>
</dbReference>
<accession>A8N2E8</accession>
<dbReference type="Pfam" id="PF00790">
    <property type="entry name" value="VHS"/>
    <property type="match status" value="1"/>
</dbReference>
<dbReference type="SUPFAM" id="SSF89009">
    <property type="entry name" value="GAT-like domain"/>
    <property type="match status" value="1"/>
</dbReference>
<dbReference type="KEGG" id="cci:CC1G_01801"/>
<dbReference type="CDD" id="cd16980">
    <property type="entry name" value="VHS_Lsb5"/>
    <property type="match status" value="1"/>
</dbReference>
<dbReference type="EMBL" id="AACS02000001">
    <property type="protein sequence ID" value="EAU92756.1"/>
    <property type="molecule type" value="Genomic_DNA"/>
</dbReference>
<dbReference type="PANTHER" id="PTHR47789:SF1">
    <property type="entry name" value="LAS SEVENTEEN-BINDING PROTEIN 5"/>
    <property type="match status" value="1"/>
</dbReference>
<feature type="domain" description="VHS" evidence="2">
    <location>
        <begin position="26"/>
        <end position="147"/>
    </location>
</feature>
<evidence type="ECO:0000259" key="2">
    <source>
        <dbReference type="PROSITE" id="PS50179"/>
    </source>
</evidence>
<feature type="compositionally biased region" description="Basic and acidic residues" evidence="1">
    <location>
        <begin position="181"/>
        <end position="200"/>
    </location>
</feature>
<dbReference type="GO" id="GO:0007015">
    <property type="term" value="P:actin filament organization"/>
    <property type="evidence" value="ECO:0007669"/>
    <property type="project" value="InterPro"/>
</dbReference>
<comment type="caution">
    <text evidence="3">The sequence shown here is derived from an EMBL/GenBank/DDBJ whole genome shotgun (WGS) entry which is preliminary data.</text>
</comment>
<gene>
    <name evidence="3" type="ORF">CC1G_01801</name>
</gene>
<feature type="compositionally biased region" description="Low complexity" evidence="1">
    <location>
        <begin position="462"/>
        <end position="473"/>
    </location>
</feature>
<dbReference type="InterPro" id="IPR045007">
    <property type="entry name" value="LSB5"/>
</dbReference>
<dbReference type="GO" id="GO:0006897">
    <property type="term" value="P:endocytosis"/>
    <property type="evidence" value="ECO:0007669"/>
    <property type="project" value="InterPro"/>
</dbReference>
<evidence type="ECO:0000313" key="4">
    <source>
        <dbReference type="Proteomes" id="UP000001861"/>
    </source>
</evidence>
<dbReference type="AlphaFoldDB" id="A8N2E8"/>
<dbReference type="GO" id="GO:0030479">
    <property type="term" value="C:actin cortical patch"/>
    <property type="evidence" value="ECO:0007669"/>
    <property type="project" value="TreeGrafter"/>
</dbReference>
<dbReference type="VEuPathDB" id="FungiDB:CC1G_01801"/>
<feature type="region of interest" description="Disordered" evidence="1">
    <location>
        <begin position="325"/>
        <end position="357"/>
    </location>
</feature>
<organism evidence="3 4">
    <name type="scientific">Coprinopsis cinerea (strain Okayama-7 / 130 / ATCC MYA-4618 / FGSC 9003)</name>
    <name type="common">Inky cap fungus</name>
    <name type="synonym">Hormographiella aspergillata</name>
    <dbReference type="NCBI Taxonomy" id="240176"/>
    <lineage>
        <taxon>Eukaryota</taxon>
        <taxon>Fungi</taxon>
        <taxon>Dikarya</taxon>
        <taxon>Basidiomycota</taxon>
        <taxon>Agaricomycotina</taxon>
        <taxon>Agaricomycetes</taxon>
        <taxon>Agaricomycetidae</taxon>
        <taxon>Agaricales</taxon>
        <taxon>Agaricineae</taxon>
        <taxon>Psathyrellaceae</taxon>
        <taxon>Coprinopsis</taxon>
    </lineage>
</organism>
<feature type="compositionally biased region" description="Low complexity" evidence="1">
    <location>
        <begin position="442"/>
        <end position="453"/>
    </location>
</feature>
<dbReference type="InterPro" id="IPR044103">
    <property type="entry name" value="GAT_LSB5"/>
</dbReference>
<dbReference type="InterPro" id="IPR008942">
    <property type="entry name" value="ENTH_VHS"/>
</dbReference>
<evidence type="ECO:0000313" key="3">
    <source>
        <dbReference type="EMBL" id="EAU92756.1"/>
    </source>
</evidence>
<dbReference type="STRING" id="240176.A8N2E8"/>
<reference evidence="3 4" key="1">
    <citation type="journal article" date="2010" name="Proc. Natl. Acad. Sci. U.S.A.">
        <title>Insights into evolution of multicellular fungi from the assembled chromosomes of the mushroom Coprinopsis cinerea (Coprinus cinereus).</title>
        <authorList>
            <person name="Stajich J.E."/>
            <person name="Wilke S.K."/>
            <person name="Ahren D."/>
            <person name="Au C.H."/>
            <person name="Birren B.W."/>
            <person name="Borodovsky M."/>
            <person name="Burns C."/>
            <person name="Canback B."/>
            <person name="Casselton L.A."/>
            <person name="Cheng C.K."/>
            <person name="Deng J."/>
            <person name="Dietrich F.S."/>
            <person name="Fargo D.C."/>
            <person name="Farman M.L."/>
            <person name="Gathman A.C."/>
            <person name="Goldberg J."/>
            <person name="Guigo R."/>
            <person name="Hoegger P.J."/>
            <person name="Hooker J.B."/>
            <person name="Huggins A."/>
            <person name="James T.Y."/>
            <person name="Kamada T."/>
            <person name="Kilaru S."/>
            <person name="Kodira C."/>
            <person name="Kues U."/>
            <person name="Kupfer D."/>
            <person name="Kwan H.S."/>
            <person name="Lomsadze A."/>
            <person name="Li W."/>
            <person name="Lilly W.W."/>
            <person name="Ma L.J."/>
            <person name="Mackey A.J."/>
            <person name="Manning G."/>
            <person name="Martin F."/>
            <person name="Muraguchi H."/>
            <person name="Natvig D.O."/>
            <person name="Palmerini H."/>
            <person name="Ramesh M.A."/>
            <person name="Rehmeyer C.J."/>
            <person name="Roe B.A."/>
            <person name="Shenoy N."/>
            <person name="Stanke M."/>
            <person name="Ter-Hovhannisyan V."/>
            <person name="Tunlid A."/>
            <person name="Velagapudi R."/>
            <person name="Vision T.J."/>
            <person name="Zeng Q."/>
            <person name="Zolan M.E."/>
            <person name="Pukkila P.J."/>
        </authorList>
    </citation>
    <scope>NUCLEOTIDE SEQUENCE [LARGE SCALE GENOMIC DNA]</scope>
    <source>
        <strain evidence="4">Okayama-7 / 130 / ATCC MYA-4618 / FGSC 9003</strain>
    </source>
</reference>
<keyword evidence="4" id="KW-1185">Reference proteome</keyword>
<proteinExistence type="predicted"/>
<dbReference type="FunCoup" id="A8N2E8">
    <property type="interactions" value="21"/>
</dbReference>
<dbReference type="PANTHER" id="PTHR47789">
    <property type="entry name" value="LAS SEVENTEEN-BINDING PROTEIN 5"/>
    <property type="match status" value="1"/>
</dbReference>
<dbReference type="eggNOG" id="KOG1087">
    <property type="taxonomic scope" value="Eukaryota"/>
</dbReference>
<dbReference type="InParanoid" id="A8N2E8"/>
<dbReference type="Gene3D" id="1.25.40.90">
    <property type="match status" value="1"/>
</dbReference>
<dbReference type="InterPro" id="IPR002014">
    <property type="entry name" value="VHS_dom"/>
</dbReference>
<dbReference type="GO" id="GO:0051666">
    <property type="term" value="P:actin cortical patch localization"/>
    <property type="evidence" value="ECO:0007669"/>
    <property type="project" value="TreeGrafter"/>
</dbReference>
<dbReference type="OrthoDB" id="10068368at2759"/>
<feature type="region of interest" description="Disordered" evidence="1">
    <location>
        <begin position="369"/>
        <end position="473"/>
    </location>
</feature>
<dbReference type="RefSeq" id="XP_001829121.1">
    <property type="nucleotide sequence ID" value="XM_001829069.1"/>
</dbReference>
<dbReference type="GO" id="GO:0043130">
    <property type="term" value="F:ubiquitin binding"/>
    <property type="evidence" value="ECO:0007669"/>
    <property type="project" value="InterPro"/>
</dbReference>